<dbReference type="AlphaFoldDB" id="A0A7T0FZG1"/>
<feature type="compositionally biased region" description="Polar residues" evidence="1">
    <location>
        <begin position="389"/>
        <end position="410"/>
    </location>
</feature>
<proteinExistence type="predicted"/>
<reference evidence="2 3" key="1">
    <citation type="submission" date="2020-02" db="EMBL/GenBank/DDBJ databases">
        <title>Genomic and physiological characterization of two novel Nitrospinaceae genera.</title>
        <authorList>
            <person name="Mueller A.J."/>
            <person name="Jung M.-Y."/>
            <person name="Strachan C.R."/>
            <person name="Herbold C.W."/>
            <person name="Kirkegaard R.H."/>
            <person name="Daims H."/>
        </authorList>
    </citation>
    <scope>NUCLEOTIDE SEQUENCE [LARGE SCALE GENOMIC DNA]</scope>
    <source>
        <strain evidence="2">EB</strain>
    </source>
</reference>
<dbReference type="EMBL" id="CP048685">
    <property type="protein sequence ID" value="QPJ61309.1"/>
    <property type="molecule type" value="Genomic_DNA"/>
</dbReference>
<gene>
    <name evidence="2" type="ORF">G3M70_05150</name>
</gene>
<evidence type="ECO:0000313" key="2">
    <source>
        <dbReference type="EMBL" id="QPJ61309.1"/>
    </source>
</evidence>
<feature type="compositionally biased region" description="Polar residues" evidence="1">
    <location>
        <begin position="418"/>
        <end position="428"/>
    </location>
</feature>
<organism evidence="2 3">
    <name type="scientific">Candidatus Nitronauta litoralis</name>
    <dbReference type="NCBI Taxonomy" id="2705533"/>
    <lineage>
        <taxon>Bacteria</taxon>
        <taxon>Pseudomonadati</taxon>
        <taxon>Nitrospinota/Tectimicrobiota group</taxon>
        <taxon>Nitrospinota</taxon>
        <taxon>Nitrospinia</taxon>
        <taxon>Nitrospinales</taxon>
        <taxon>Nitrospinaceae</taxon>
        <taxon>Candidatus Nitronauta</taxon>
    </lineage>
</organism>
<accession>A0A7T0FZG1</accession>
<feature type="compositionally biased region" description="Polar residues" evidence="1">
    <location>
        <begin position="373"/>
        <end position="382"/>
    </location>
</feature>
<sequence length="471" mass="51106">MASIIFQIARNKVLFGNDLEVDAHLVGNEGRIQIQGPNGPVLRPLGFGERNRLVRMVAQSSSIPSELAAVIKQAAVVEPGTAEVPALALEALALHLSGAGSGAPGFSTQTGILSHQFGWTPKELENQNALEVDSLAAKWMEAHDSVQPDDGWHRIVLQPGASAKKDETDLESLVEELAQDLIDRFNEMLNREVLEQSRKQSGKSSTRQRQASPVDSALPSKTQEAGSNFSNQNPGSPESGAWNTEGEIPGKGDIAPFPDTPVSQTSKPDSPPATHQVSPTQDQNDWEESPSVQPSLKDEPISTSAALNLKPDSLEQTPEHKKSEHPAGDQEENDLKRPQPGSPVQPFPKASEDFDWEDLGLNTSPFENFDPEANQSSPSSHSWWREDIPSSSNSPFQETVTGNETRTWQSFPDAASGIAQTRQQSSRFQLEPLQGSVRKDTKNSKPGSPQDVIQTIADALHKMADLRGIDP</sequence>
<evidence type="ECO:0000313" key="3">
    <source>
        <dbReference type="Proteomes" id="UP000594688"/>
    </source>
</evidence>
<dbReference type="Proteomes" id="UP000594688">
    <property type="component" value="Chromosome"/>
</dbReference>
<feature type="compositionally biased region" description="Basic and acidic residues" evidence="1">
    <location>
        <begin position="317"/>
        <end position="337"/>
    </location>
</feature>
<feature type="region of interest" description="Disordered" evidence="1">
    <location>
        <begin position="194"/>
        <end position="450"/>
    </location>
</feature>
<protein>
    <submittedName>
        <fullName evidence="2">Uncharacterized protein</fullName>
    </submittedName>
</protein>
<evidence type="ECO:0000256" key="1">
    <source>
        <dbReference type="SAM" id="MobiDB-lite"/>
    </source>
</evidence>
<feature type="compositionally biased region" description="Polar residues" evidence="1">
    <location>
        <begin position="202"/>
        <end position="236"/>
    </location>
</feature>
<dbReference type="KEGG" id="nli:G3M70_05150"/>
<name>A0A7T0FZG1_9BACT</name>
<feature type="compositionally biased region" description="Polar residues" evidence="1">
    <location>
        <begin position="261"/>
        <end position="283"/>
    </location>
</feature>